<proteinExistence type="predicted"/>
<feature type="region of interest" description="Disordered" evidence="1">
    <location>
        <begin position="126"/>
        <end position="184"/>
    </location>
</feature>
<name>A0AAV8W420_9CUCU</name>
<evidence type="ECO:0000313" key="3">
    <source>
        <dbReference type="Proteomes" id="UP001159042"/>
    </source>
</evidence>
<feature type="compositionally biased region" description="Basic and acidic residues" evidence="1">
    <location>
        <begin position="163"/>
        <end position="184"/>
    </location>
</feature>
<protein>
    <submittedName>
        <fullName evidence="2">Uncharacterized protein</fullName>
    </submittedName>
</protein>
<evidence type="ECO:0000313" key="2">
    <source>
        <dbReference type="EMBL" id="KAJ8921234.1"/>
    </source>
</evidence>
<sequence>MLVPSVSSRKKKVIPMIEKTRLDYEKPRIITRNANYGSVRTARTLQSTAISSGCNEALSVKKSAEIAALFADIKLSQTTDITHLTSKNFDAESVISRGSYIRPPPQPKYSKPSKLSTKYLDPKSIGAYGPKSLQGRGANGIRNGKNNMYSAKNGLYTIQSQSDESRRSSVSEGRKISESREYFDLEPQFERNIENVSSNIENSL</sequence>
<organism evidence="2 3">
    <name type="scientific">Exocentrus adspersus</name>
    <dbReference type="NCBI Taxonomy" id="1586481"/>
    <lineage>
        <taxon>Eukaryota</taxon>
        <taxon>Metazoa</taxon>
        <taxon>Ecdysozoa</taxon>
        <taxon>Arthropoda</taxon>
        <taxon>Hexapoda</taxon>
        <taxon>Insecta</taxon>
        <taxon>Pterygota</taxon>
        <taxon>Neoptera</taxon>
        <taxon>Endopterygota</taxon>
        <taxon>Coleoptera</taxon>
        <taxon>Polyphaga</taxon>
        <taxon>Cucujiformia</taxon>
        <taxon>Chrysomeloidea</taxon>
        <taxon>Cerambycidae</taxon>
        <taxon>Lamiinae</taxon>
        <taxon>Acanthocinini</taxon>
        <taxon>Exocentrus</taxon>
    </lineage>
</organism>
<dbReference type="Proteomes" id="UP001159042">
    <property type="component" value="Unassembled WGS sequence"/>
</dbReference>
<dbReference type="EMBL" id="JANEYG010000011">
    <property type="protein sequence ID" value="KAJ8921234.1"/>
    <property type="molecule type" value="Genomic_DNA"/>
</dbReference>
<comment type="caution">
    <text evidence="2">The sequence shown here is derived from an EMBL/GenBank/DDBJ whole genome shotgun (WGS) entry which is preliminary data.</text>
</comment>
<feature type="non-terminal residue" evidence="2">
    <location>
        <position position="204"/>
    </location>
</feature>
<gene>
    <name evidence="2" type="ORF">NQ315_013706</name>
</gene>
<keyword evidence="3" id="KW-1185">Reference proteome</keyword>
<dbReference type="AlphaFoldDB" id="A0AAV8W420"/>
<feature type="region of interest" description="Disordered" evidence="1">
    <location>
        <begin position="97"/>
        <end position="116"/>
    </location>
</feature>
<reference evidence="2 3" key="1">
    <citation type="journal article" date="2023" name="Insect Mol. Biol.">
        <title>Genome sequencing provides insights into the evolution of gene families encoding plant cell wall-degrading enzymes in longhorned beetles.</title>
        <authorList>
            <person name="Shin N.R."/>
            <person name="Okamura Y."/>
            <person name="Kirsch R."/>
            <person name="Pauchet Y."/>
        </authorList>
    </citation>
    <scope>NUCLEOTIDE SEQUENCE [LARGE SCALE GENOMIC DNA]</scope>
    <source>
        <strain evidence="2">EAD_L_NR</strain>
    </source>
</reference>
<evidence type="ECO:0000256" key="1">
    <source>
        <dbReference type="SAM" id="MobiDB-lite"/>
    </source>
</evidence>
<accession>A0AAV8W420</accession>